<dbReference type="InterPro" id="IPR052067">
    <property type="entry name" value="Metal_resp_HTH_trans_reg"/>
</dbReference>
<dbReference type="InterPro" id="IPR023187">
    <property type="entry name" value="Tscrpt_reg_MarR-type_CS"/>
</dbReference>
<proteinExistence type="predicted"/>
<name>A0ABS5CB43_9BACL</name>
<sequence>MSSNKNKAALLIMKHTHDEQLLQDVFEAFRQFAIKIQQEDDDEAAWLLSQCSDDVEVQTILKEMTPMMLHVLDGIGKLGAANGIMLSSRFGFPKGTVSKVTKRLAALGLIAIETLPGNKKELHFRITKMGETIYRLHERLDEQIKLGAVRFSADYSPEQLIFVRDFMQKLNASSFVRNDE</sequence>
<dbReference type="RefSeq" id="WP_210658143.1">
    <property type="nucleotide sequence ID" value="NZ_JAGKSP010000003.1"/>
</dbReference>
<reference evidence="5 6" key="1">
    <citation type="submission" date="2021-04" db="EMBL/GenBank/DDBJ databases">
        <title>Paenibacillus sp. DLE-14 whole genome sequence.</title>
        <authorList>
            <person name="Ham Y.J."/>
        </authorList>
    </citation>
    <scope>NUCLEOTIDE SEQUENCE [LARGE SCALE GENOMIC DNA]</scope>
    <source>
        <strain evidence="5 6">DLE-14</strain>
    </source>
</reference>
<comment type="caution">
    <text evidence="5">The sequence shown here is derived from an EMBL/GenBank/DDBJ whole genome shotgun (WGS) entry which is preliminary data.</text>
</comment>
<gene>
    <name evidence="5" type="ORF">I8J30_10950</name>
</gene>
<keyword evidence="3" id="KW-0804">Transcription</keyword>
<dbReference type="PROSITE" id="PS01117">
    <property type="entry name" value="HTH_MARR_1"/>
    <property type="match status" value="1"/>
</dbReference>
<keyword evidence="6" id="KW-1185">Reference proteome</keyword>
<evidence type="ECO:0000313" key="5">
    <source>
        <dbReference type="EMBL" id="MBP3963219.1"/>
    </source>
</evidence>
<dbReference type="PANTHER" id="PTHR35790">
    <property type="entry name" value="HTH-TYPE TRANSCRIPTIONAL REGULATOR PCHR"/>
    <property type="match status" value="1"/>
</dbReference>
<dbReference type="Gene3D" id="1.10.10.10">
    <property type="entry name" value="Winged helix-like DNA-binding domain superfamily/Winged helix DNA-binding domain"/>
    <property type="match status" value="1"/>
</dbReference>
<dbReference type="EMBL" id="JAGKSP010000003">
    <property type="protein sequence ID" value="MBP3963219.1"/>
    <property type="molecule type" value="Genomic_DNA"/>
</dbReference>
<feature type="domain" description="HTH marR-type" evidence="4">
    <location>
        <begin position="59"/>
        <end position="160"/>
    </location>
</feature>
<dbReference type="InterPro" id="IPR036390">
    <property type="entry name" value="WH_DNA-bd_sf"/>
</dbReference>
<evidence type="ECO:0000256" key="3">
    <source>
        <dbReference type="ARBA" id="ARBA00023163"/>
    </source>
</evidence>
<dbReference type="SUPFAM" id="SSF46785">
    <property type="entry name" value="Winged helix' DNA-binding domain"/>
    <property type="match status" value="1"/>
</dbReference>
<keyword evidence="1" id="KW-0805">Transcription regulation</keyword>
<dbReference type="InterPro" id="IPR036388">
    <property type="entry name" value="WH-like_DNA-bd_sf"/>
</dbReference>
<protein>
    <submittedName>
        <fullName evidence="5">MarR family transcriptional regulator</fullName>
    </submittedName>
</protein>
<organism evidence="5 6">
    <name type="scientific">Paenibacillus lignilyticus</name>
    <dbReference type="NCBI Taxonomy" id="1172615"/>
    <lineage>
        <taxon>Bacteria</taxon>
        <taxon>Bacillati</taxon>
        <taxon>Bacillota</taxon>
        <taxon>Bacilli</taxon>
        <taxon>Bacillales</taxon>
        <taxon>Paenibacillaceae</taxon>
        <taxon>Paenibacillus</taxon>
    </lineage>
</organism>
<evidence type="ECO:0000256" key="2">
    <source>
        <dbReference type="ARBA" id="ARBA00023125"/>
    </source>
</evidence>
<evidence type="ECO:0000259" key="4">
    <source>
        <dbReference type="SMART" id="SM00347"/>
    </source>
</evidence>
<accession>A0ABS5CB43</accession>
<evidence type="ECO:0000313" key="6">
    <source>
        <dbReference type="Proteomes" id="UP000673394"/>
    </source>
</evidence>
<dbReference type="PANTHER" id="PTHR35790:SF4">
    <property type="entry name" value="HTH-TYPE TRANSCRIPTIONAL REGULATOR PCHR"/>
    <property type="match status" value="1"/>
</dbReference>
<dbReference type="SMART" id="SM00347">
    <property type="entry name" value="HTH_MARR"/>
    <property type="match status" value="1"/>
</dbReference>
<keyword evidence="2" id="KW-0238">DNA-binding</keyword>
<dbReference type="Proteomes" id="UP000673394">
    <property type="component" value="Unassembled WGS sequence"/>
</dbReference>
<evidence type="ECO:0000256" key="1">
    <source>
        <dbReference type="ARBA" id="ARBA00023015"/>
    </source>
</evidence>
<dbReference type="InterPro" id="IPR000835">
    <property type="entry name" value="HTH_MarR-typ"/>
</dbReference>